<dbReference type="EMBL" id="AP022324">
    <property type="protein sequence ID" value="BBU43421.1"/>
    <property type="molecule type" value="Genomic_DNA"/>
</dbReference>
<dbReference type="OrthoDB" id="1432332at2"/>
<protein>
    <submittedName>
        <fullName evidence="1">Uncharacterized protein</fullName>
    </submittedName>
</protein>
<evidence type="ECO:0000313" key="1">
    <source>
        <dbReference type="EMBL" id="BBU43421.1"/>
    </source>
</evidence>
<reference evidence="1 2" key="1">
    <citation type="submission" date="2020-01" db="EMBL/GenBank/DDBJ databases">
        <title>Complete Genome Sequence of Pseudomonas putida Strain TS312, Harboring the HdtS type N-acyl-homoserine Lactone Synthase, Isolated from a Paper Mill.</title>
        <authorList>
            <person name="Hosoe A."/>
            <person name="Suenaga T."/>
            <person name="Sugi T."/>
            <person name="Izumi T."/>
            <person name="Nagai N."/>
            <person name="Terada A."/>
        </authorList>
    </citation>
    <scope>NUCLEOTIDE SEQUENCE [LARGE SCALE GENOMIC DNA]</scope>
    <source>
        <strain evidence="1 2">TS312</strain>
    </source>
</reference>
<evidence type="ECO:0000313" key="2">
    <source>
        <dbReference type="Proteomes" id="UP000464661"/>
    </source>
</evidence>
<dbReference type="Proteomes" id="UP000464661">
    <property type="component" value="Chromosome"/>
</dbReference>
<gene>
    <name evidence="1" type="ORF">PPTS312_13360</name>
</gene>
<name>A0A0P7CYA9_PSEPU</name>
<sequence length="375" mass="41856">MSVFTAYFCGTGSHRFDDANPNFWNGELVSTLASNDQGREFAHWIAVDGPGSGNLQDDNLFVEPGGYFNWTGQLFGRGWEENVNHVLQVIKGESSWHRTKLSEEEYERLKNAGVPVPDASSTASWFWRTYDYGDRHPTPQELQERIISMFRKPRIPTQVNLVGWSRGGISCHMLANAMAQDPVLRDIPVNIFAIDPVPGVGNVQAERITLAANVREYVGFYSRDERSKGFACVIPSVASGTKICIYPMPGRHATLVGNASVDGASGGEVLKEPGLVVRHFAEVCLARWGVELGKRLALSDRQLMEYHRTMSAAERQYHAMRSESYTVLTEGERDNRLVHCGEACTHFSKVCGDDYDPTEGLALTRWDATTYKALR</sequence>
<proteinExistence type="predicted"/>
<dbReference type="AlphaFoldDB" id="A0A0P7CYA9"/>
<organism evidence="1 2">
    <name type="scientific">Pseudomonas putida</name>
    <name type="common">Arthrobacter siderocapsulatus</name>
    <dbReference type="NCBI Taxonomy" id="303"/>
    <lineage>
        <taxon>Bacteria</taxon>
        <taxon>Pseudomonadati</taxon>
        <taxon>Pseudomonadota</taxon>
        <taxon>Gammaproteobacteria</taxon>
        <taxon>Pseudomonadales</taxon>
        <taxon>Pseudomonadaceae</taxon>
        <taxon>Pseudomonas</taxon>
    </lineage>
</organism>
<dbReference type="RefSeq" id="WP_060709737.1">
    <property type="nucleotide sequence ID" value="NZ_AP022324.1"/>
</dbReference>
<accession>A0A0P7CYA9</accession>